<dbReference type="RefSeq" id="WP_008686932.1">
    <property type="nucleotide sequence ID" value="NZ_AP024510.1"/>
</dbReference>
<evidence type="ECO:0000259" key="1">
    <source>
        <dbReference type="Pfam" id="PF00483"/>
    </source>
</evidence>
<dbReference type="Proteomes" id="UP000295773">
    <property type="component" value="Unassembled WGS sequence"/>
</dbReference>
<keyword evidence="2" id="KW-0808">Transferase</keyword>
<name>A0A4R3TE07_9FIRM</name>
<feature type="domain" description="Nucleotidyl transferase" evidence="1">
    <location>
        <begin position="6"/>
        <end position="142"/>
    </location>
</feature>
<keyword evidence="3" id="KW-1185">Reference proteome</keyword>
<protein>
    <submittedName>
        <fullName evidence="2">Nucleotidyltransferase-like protein</fullName>
    </submittedName>
</protein>
<dbReference type="InterPro" id="IPR005835">
    <property type="entry name" value="NTP_transferase_dom"/>
</dbReference>
<accession>A0A4R3TE07</accession>
<dbReference type="AlphaFoldDB" id="A0A4R3TE07"/>
<dbReference type="GO" id="GO:0016740">
    <property type="term" value="F:transferase activity"/>
    <property type="evidence" value="ECO:0007669"/>
    <property type="project" value="UniProtKB-KW"/>
</dbReference>
<comment type="caution">
    <text evidence="2">The sequence shown here is derived from an EMBL/GenBank/DDBJ whole genome shotgun (WGS) entry which is preliminary data.</text>
</comment>
<evidence type="ECO:0000313" key="2">
    <source>
        <dbReference type="EMBL" id="TCU60082.1"/>
    </source>
</evidence>
<dbReference type="Gene3D" id="3.90.550.10">
    <property type="entry name" value="Spore Coat Polysaccharide Biosynthesis Protein SpsA, Chain A"/>
    <property type="match status" value="1"/>
</dbReference>
<dbReference type="SUPFAM" id="SSF53448">
    <property type="entry name" value="Nucleotide-diphospho-sugar transferases"/>
    <property type="match status" value="1"/>
</dbReference>
<dbReference type="EMBL" id="SMBP01000009">
    <property type="protein sequence ID" value="TCU60082.1"/>
    <property type="molecule type" value="Genomic_DNA"/>
</dbReference>
<dbReference type="GeneID" id="73796557"/>
<gene>
    <name evidence="2" type="ORF">EDD61_109122</name>
</gene>
<dbReference type="Pfam" id="PF00483">
    <property type="entry name" value="NTP_transferase"/>
    <property type="match status" value="1"/>
</dbReference>
<reference evidence="2 3" key="1">
    <citation type="submission" date="2019-03" db="EMBL/GenBank/DDBJ databases">
        <title>Genomic Encyclopedia of Type Strains, Phase IV (KMG-IV): sequencing the most valuable type-strain genomes for metagenomic binning, comparative biology and taxonomic classification.</title>
        <authorList>
            <person name="Goeker M."/>
        </authorList>
    </citation>
    <scope>NUCLEOTIDE SEQUENCE [LARGE SCALE GENOMIC DNA]</scope>
    <source>
        <strain evidence="2 3">DSM 29481</strain>
    </source>
</reference>
<proteinExistence type="predicted"/>
<dbReference type="InterPro" id="IPR029044">
    <property type="entry name" value="Nucleotide-diphossugar_trans"/>
</dbReference>
<organism evidence="2 3">
    <name type="scientific">Longicatena caecimuris</name>
    <dbReference type="NCBI Taxonomy" id="1796635"/>
    <lineage>
        <taxon>Bacteria</taxon>
        <taxon>Bacillati</taxon>
        <taxon>Bacillota</taxon>
        <taxon>Erysipelotrichia</taxon>
        <taxon>Erysipelotrichales</taxon>
        <taxon>Erysipelotrichaceae</taxon>
        <taxon>Longicatena</taxon>
    </lineage>
</organism>
<evidence type="ECO:0000313" key="3">
    <source>
        <dbReference type="Proteomes" id="UP000295773"/>
    </source>
</evidence>
<sequence>MKTTLVVLAAGMGSRYGGLKQMDPLGPNGEAILEFSAYDAIKAGFDKIVFIIKKEMEKDFKELIGDKIARKVEVEYVFQDIDSVLPSGFHIPEGRSKPWGTGHALLCCKDVLHEPFAIINADDFYGRESYKILHDYLADPNHTDYCLIGYILENTLTDNGSVTRGICQSENGLLTEVKECAKIEKHENGVQYFENDEWIDVDATSLVSMNMWGFFPDYVEKIETKFHAFLNEKVPENTMKSEFLIPVVTDELIKEGKATVKLLSSNEKWFGVTYQEDKPGVKAGIKALVDKGLYPSDLWK</sequence>